<gene>
    <name evidence="1" type="ORF">RIMI_LOCUS13706722</name>
</gene>
<name>A0ABN9LVR2_9NEOB</name>
<dbReference type="EMBL" id="CAUEEQ010034233">
    <property type="protein sequence ID" value="CAJ0952053.1"/>
    <property type="molecule type" value="Genomic_DNA"/>
</dbReference>
<reference evidence="1" key="1">
    <citation type="submission" date="2023-07" db="EMBL/GenBank/DDBJ databases">
        <authorList>
            <person name="Stuckert A."/>
        </authorList>
    </citation>
    <scope>NUCLEOTIDE SEQUENCE</scope>
</reference>
<dbReference type="InterPro" id="IPR023381">
    <property type="entry name" value="YP001051499.1-like_dom_sf"/>
</dbReference>
<proteinExistence type="predicted"/>
<evidence type="ECO:0000313" key="2">
    <source>
        <dbReference type="Proteomes" id="UP001176940"/>
    </source>
</evidence>
<keyword evidence="2" id="KW-1185">Reference proteome</keyword>
<dbReference type="Gene3D" id="1.20.1590.10">
    <property type="entry name" value="YP_001051499.1 domain like"/>
    <property type="match status" value="1"/>
</dbReference>
<accession>A0ABN9LVR2</accession>
<protein>
    <submittedName>
        <fullName evidence="1">Uncharacterized protein</fullName>
    </submittedName>
</protein>
<comment type="caution">
    <text evidence="1">The sequence shown here is derived from an EMBL/GenBank/DDBJ whole genome shotgun (WGS) entry which is preliminary data.</text>
</comment>
<dbReference type="InterPro" id="IPR007338">
    <property type="entry name" value="DUF416"/>
</dbReference>
<evidence type="ECO:0000313" key="1">
    <source>
        <dbReference type="EMBL" id="CAJ0952053.1"/>
    </source>
</evidence>
<organism evidence="1 2">
    <name type="scientific">Ranitomeya imitator</name>
    <name type="common">mimic poison frog</name>
    <dbReference type="NCBI Taxonomy" id="111125"/>
    <lineage>
        <taxon>Eukaryota</taxon>
        <taxon>Metazoa</taxon>
        <taxon>Chordata</taxon>
        <taxon>Craniata</taxon>
        <taxon>Vertebrata</taxon>
        <taxon>Euteleostomi</taxon>
        <taxon>Amphibia</taxon>
        <taxon>Batrachia</taxon>
        <taxon>Anura</taxon>
        <taxon>Neobatrachia</taxon>
        <taxon>Hyloidea</taxon>
        <taxon>Dendrobatidae</taxon>
        <taxon>Dendrobatinae</taxon>
        <taxon>Ranitomeya</taxon>
    </lineage>
</organism>
<sequence>MLNFTAESSILSGNANCKDAKKSWKRLFRAASDYDIYGVYPAIDACVALIELIHIPPICETLEHAIDVSKCSITSVAMLEMTSAGREMTDEELRA</sequence>
<dbReference type="Pfam" id="PF04222">
    <property type="entry name" value="DUF416"/>
    <property type="match status" value="1"/>
</dbReference>
<dbReference type="Proteomes" id="UP001176940">
    <property type="component" value="Unassembled WGS sequence"/>
</dbReference>